<dbReference type="AlphaFoldDB" id="A0AAV0T2S9"/>
<evidence type="ECO:0000313" key="2">
    <source>
        <dbReference type="EMBL" id="CAI5713539.1"/>
    </source>
</evidence>
<gene>
    <name evidence="2" type="ORF">HBR001_LOCUS1066</name>
</gene>
<name>A0AAV0T2S9_HYABA</name>
<reference evidence="2" key="1">
    <citation type="submission" date="2022-12" db="EMBL/GenBank/DDBJ databases">
        <authorList>
            <person name="Webb A."/>
        </authorList>
    </citation>
    <scope>NUCLEOTIDE SEQUENCE</scope>
    <source>
        <strain evidence="2">Hp1</strain>
    </source>
</reference>
<organism evidence="2 3">
    <name type="scientific">Hyaloperonospora brassicae</name>
    <name type="common">Brassica downy mildew</name>
    <name type="synonym">Peronospora brassicae</name>
    <dbReference type="NCBI Taxonomy" id="162125"/>
    <lineage>
        <taxon>Eukaryota</taxon>
        <taxon>Sar</taxon>
        <taxon>Stramenopiles</taxon>
        <taxon>Oomycota</taxon>
        <taxon>Peronosporomycetes</taxon>
        <taxon>Peronosporales</taxon>
        <taxon>Peronosporaceae</taxon>
        <taxon>Hyaloperonospora</taxon>
    </lineage>
</organism>
<comment type="caution">
    <text evidence="2">The sequence shown here is derived from an EMBL/GenBank/DDBJ whole genome shotgun (WGS) entry which is preliminary data.</text>
</comment>
<dbReference type="Proteomes" id="UP001162031">
    <property type="component" value="Unassembled WGS sequence"/>
</dbReference>
<evidence type="ECO:0000256" key="1">
    <source>
        <dbReference type="SAM" id="SignalP"/>
    </source>
</evidence>
<feature type="signal peptide" evidence="1">
    <location>
        <begin position="1"/>
        <end position="20"/>
    </location>
</feature>
<keyword evidence="3" id="KW-1185">Reference proteome</keyword>
<evidence type="ECO:0000313" key="3">
    <source>
        <dbReference type="Proteomes" id="UP001162031"/>
    </source>
</evidence>
<accession>A0AAV0T2S9</accession>
<keyword evidence="1" id="KW-0732">Signal</keyword>
<evidence type="ECO:0008006" key="4">
    <source>
        <dbReference type="Google" id="ProtNLM"/>
    </source>
</evidence>
<proteinExistence type="predicted"/>
<dbReference type="EMBL" id="CANTFL010000090">
    <property type="protein sequence ID" value="CAI5713539.1"/>
    <property type="molecule type" value="Genomic_DNA"/>
</dbReference>
<sequence length="414" mass="45755">MRLVYVTVAALVNLLARSDAISPVVDPKVVLGPDVAPVDLVVDGHADGVNTERLWQDVREHNDSNAVQVGNEERFFGIADKVKLLFTKVRQSLSVGKAAGVAVTAASTAKAQATDLAVRLKATTDMSLIEVARRWNQLRNSPTSQMTKIKLMELVQTVIDVLTVATIQCKLAIASKYRAVMGGLPNKSDLVRNMLAAHLAVVGIITKLDKQVDKLIRTAAMFIITVQFKKQASILEATAIRFFNKLSPRRKFFSTRSTGKAKRTRFAERVTDVIVQVAYKVTKVVLKKLSSKYRLTFDNYLGNSASHQKKNAVGWTANPIAKLSELAETITHTIVMTALSKAKAKLTKRISRLKATTKKFVLTTAPHRIKKGTDPFVKKIQSRFAKFLENMNGPMMAITASIKTLLDKLILRFK</sequence>
<protein>
    <recommendedName>
        <fullName evidence="4">RxLR effector candidate protein</fullName>
    </recommendedName>
</protein>
<feature type="chain" id="PRO_5043650957" description="RxLR effector candidate protein" evidence="1">
    <location>
        <begin position="21"/>
        <end position="414"/>
    </location>
</feature>